<gene>
    <name evidence="1" type="ORF">NP233_g12455</name>
</gene>
<protein>
    <submittedName>
        <fullName evidence="1">Uncharacterized protein</fullName>
    </submittedName>
</protein>
<dbReference type="Proteomes" id="UP001213000">
    <property type="component" value="Unassembled WGS sequence"/>
</dbReference>
<organism evidence="1 2">
    <name type="scientific">Leucocoprinus birnbaumii</name>
    <dbReference type="NCBI Taxonomy" id="56174"/>
    <lineage>
        <taxon>Eukaryota</taxon>
        <taxon>Fungi</taxon>
        <taxon>Dikarya</taxon>
        <taxon>Basidiomycota</taxon>
        <taxon>Agaricomycotina</taxon>
        <taxon>Agaricomycetes</taxon>
        <taxon>Agaricomycetidae</taxon>
        <taxon>Agaricales</taxon>
        <taxon>Agaricineae</taxon>
        <taxon>Agaricaceae</taxon>
        <taxon>Leucocoprinus</taxon>
    </lineage>
</organism>
<dbReference type="AlphaFoldDB" id="A0AAD5VGA5"/>
<dbReference type="EMBL" id="JANIEX010001808">
    <property type="protein sequence ID" value="KAJ3554270.1"/>
    <property type="molecule type" value="Genomic_DNA"/>
</dbReference>
<accession>A0AAD5VGA5</accession>
<reference evidence="1" key="1">
    <citation type="submission" date="2022-07" db="EMBL/GenBank/DDBJ databases">
        <title>Genome Sequence of Leucocoprinus birnbaumii.</title>
        <authorList>
            <person name="Buettner E."/>
        </authorList>
    </citation>
    <scope>NUCLEOTIDE SEQUENCE</scope>
    <source>
        <strain evidence="1">VT141</strain>
    </source>
</reference>
<proteinExistence type="predicted"/>
<name>A0AAD5VGA5_9AGAR</name>
<comment type="caution">
    <text evidence="1">The sequence shown here is derived from an EMBL/GenBank/DDBJ whole genome shotgun (WGS) entry which is preliminary data.</text>
</comment>
<sequence length="75" mass="8218">MRLDTAYKATPVASLAFEFNSSSSRISGSLQFLIQGSLAHTTKEIFGDVQGHVLAPQRTGDQRNLLIVYYGDISK</sequence>
<evidence type="ECO:0000313" key="1">
    <source>
        <dbReference type="EMBL" id="KAJ3554270.1"/>
    </source>
</evidence>
<keyword evidence="2" id="KW-1185">Reference proteome</keyword>
<evidence type="ECO:0000313" key="2">
    <source>
        <dbReference type="Proteomes" id="UP001213000"/>
    </source>
</evidence>